<dbReference type="InterPro" id="IPR002694">
    <property type="entry name" value="Znf_CHC2"/>
</dbReference>
<gene>
    <name evidence="2" type="ORF">OKE68_09910</name>
</gene>
<name>A0AAP3AQP9_RIEAN</name>
<dbReference type="SMART" id="SM00400">
    <property type="entry name" value="ZnF_CHCC"/>
    <property type="match status" value="1"/>
</dbReference>
<dbReference type="GO" id="GO:0003899">
    <property type="term" value="F:DNA-directed RNA polymerase activity"/>
    <property type="evidence" value="ECO:0007669"/>
    <property type="project" value="InterPro"/>
</dbReference>
<dbReference type="GO" id="GO:0003677">
    <property type="term" value="F:DNA binding"/>
    <property type="evidence" value="ECO:0007669"/>
    <property type="project" value="InterPro"/>
</dbReference>
<dbReference type="GO" id="GO:0008270">
    <property type="term" value="F:zinc ion binding"/>
    <property type="evidence" value="ECO:0007669"/>
    <property type="project" value="InterPro"/>
</dbReference>
<evidence type="ECO:0000259" key="1">
    <source>
        <dbReference type="SMART" id="SM00400"/>
    </source>
</evidence>
<dbReference type="RefSeq" id="WP_225908274.1">
    <property type="nucleotide sequence ID" value="NZ_CP029760.1"/>
</dbReference>
<comment type="caution">
    <text evidence="2">The sequence shown here is derived from an EMBL/GenBank/DDBJ whole genome shotgun (WGS) entry which is preliminary data.</text>
</comment>
<accession>A0AAP3AQP9</accession>
<dbReference type="GO" id="GO:0006260">
    <property type="term" value="P:DNA replication"/>
    <property type="evidence" value="ECO:0007669"/>
    <property type="project" value="InterPro"/>
</dbReference>
<evidence type="ECO:0000313" key="3">
    <source>
        <dbReference type="Proteomes" id="UP001207440"/>
    </source>
</evidence>
<evidence type="ECO:0000313" key="2">
    <source>
        <dbReference type="EMBL" id="MCW0524628.1"/>
    </source>
</evidence>
<reference evidence="2" key="1">
    <citation type="submission" date="2022-10" db="EMBL/GenBank/DDBJ databases">
        <title>Sifting through the core-genome to identify putative cross-protective antigens against Riemerella anatipestifer.</title>
        <authorList>
            <person name="Zheng X."/>
            <person name="Zhang W."/>
        </authorList>
    </citation>
    <scope>NUCLEOTIDE SEQUENCE</scope>
    <source>
        <strain evidence="2">ZWRA178</strain>
    </source>
</reference>
<dbReference type="Proteomes" id="UP001207440">
    <property type="component" value="Unassembled WGS sequence"/>
</dbReference>
<dbReference type="EMBL" id="JAOZYT010000082">
    <property type="protein sequence ID" value="MCW0524628.1"/>
    <property type="molecule type" value="Genomic_DNA"/>
</dbReference>
<dbReference type="Gene3D" id="3.90.580.10">
    <property type="entry name" value="Zinc finger, CHC2-type domain"/>
    <property type="match status" value="1"/>
</dbReference>
<feature type="domain" description="Zinc finger CHC2-type" evidence="1">
    <location>
        <begin position="39"/>
        <end position="85"/>
    </location>
</feature>
<sequence>MNCKQANENISIREVMESFSLSPSKEHPKTAYYYAVNRQERTPSLLVNYVKNTAFDFGTGKQYDVVSIVQELKQCSVSDALEYLKRFDFSFQKQKELLMKNRQERKTYQILEVKEVSHPALLDYLKDRNLETQKSELKEIHYQIEDKTYFAVAFKNDSRGYEIRNKYMKIALGKKDITSVKNNSNTKAQTLKIFEGFSDYLSYLTLKNEDQNFKDEASDFVILNFFSMAF</sequence>
<organism evidence="2 3">
    <name type="scientific">Riemerella anatipestifer</name>
    <name type="common">Moraxella anatipestifer</name>
    <dbReference type="NCBI Taxonomy" id="34085"/>
    <lineage>
        <taxon>Bacteria</taxon>
        <taxon>Pseudomonadati</taxon>
        <taxon>Bacteroidota</taxon>
        <taxon>Flavobacteriia</taxon>
        <taxon>Flavobacteriales</taxon>
        <taxon>Weeksellaceae</taxon>
        <taxon>Riemerella</taxon>
    </lineage>
</organism>
<proteinExistence type="predicted"/>
<protein>
    <submittedName>
        <fullName evidence="2">DNA primase</fullName>
    </submittedName>
</protein>
<dbReference type="SUPFAM" id="SSF57783">
    <property type="entry name" value="Zinc beta-ribbon"/>
    <property type="match status" value="1"/>
</dbReference>
<dbReference type="AlphaFoldDB" id="A0AAP3AQP9"/>
<dbReference type="InterPro" id="IPR036977">
    <property type="entry name" value="DNA_primase_Znf_CHC2"/>
</dbReference>